<dbReference type="EC" id="4.4.1.19" evidence="2"/>
<dbReference type="Pfam" id="PF02679">
    <property type="entry name" value="ComA"/>
    <property type="match status" value="1"/>
</dbReference>
<sequence>MPSGSSVLPLPPRASKPRTAGLTHVLDQGLGPAEVDSLLAVAGPHIDLVRLGWGSAFVTANLPDKLAQYRDGGVPVMVGGTLTELAWLHGRVDALRTWLQEHAIDRVEVSSGVVPIPADEKHALITALAQDFTVYAEVGEKDSDAILAPYRWVELIRAALAAGAELVVCEGRATGTAGLYRADGEARTGLIDEIVHEVDLAKLVFEAPRKDQQSWLINRFGGAVNLGNVPPAEVISLESLRLGLRADTLPAFHNRSGT</sequence>
<proteinExistence type="inferred from homology"/>
<dbReference type="EMBL" id="CP114014">
    <property type="protein sequence ID" value="XAY03329.1"/>
    <property type="molecule type" value="Genomic_DNA"/>
</dbReference>
<dbReference type="InterPro" id="IPR003830">
    <property type="entry name" value="ComA_synth"/>
</dbReference>
<dbReference type="Gene3D" id="3.20.20.70">
    <property type="entry name" value="Aldolase class I"/>
    <property type="match status" value="1"/>
</dbReference>
<dbReference type="RefSeq" id="WP_354699884.1">
    <property type="nucleotide sequence ID" value="NZ_CP114014.1"/>
</dbReference>
<dbReference type="InterPro" id="IPR036112">
    <property type="entry name" value="ComA_synth_sf"/>
</dbReference>
<evidence type="ECO:0000313" key="2">
    <source>
        <dbReference type="EMBL" id="XAY03329.1"/>
    </source>
</evidence>
<comment type="similarity">
    <text evidence="1">Belongs to the phosphosulfolactate synthase family.</text>
</comment>
<evidence type="ECO:0000256" key="1">
    <source>
        <dbReference type="ARBA" id="ARBA00010424"/>
    </source>
</evidence>
<dbReference type="KEGG" id="parq:DSM112329_00142"/>
<dbReference type="SUPFAM" id="SSF102110">
    <property type="entry name" value="(2r)-phospho-3-sulfolactate synthase ComA"/>
    <property type="match status" value="1"/>
</dbReference>
<organism evidence="2">
    <name type="scientific">Paraconexibacter sp. AEG42_29</name>
    <dbReference type="NCBI Taxonomy" id="2997339"/>
    <lineage>
        <taxon>Bacteria</taxon>
        <taxon>Bacillati</taxon>
        <taxon>Actinomycetota</taxon>
        <taxon>Thermoleophilia</taxon>
        <taxon>Solirubrobacterales</taxon>
        <taxon>Paraconexibacteraceae</taxon>
        <taxon>Paraconexibacter</taxon>
    </lineage>
</organism>
<keyword evidence="2" id="KW-0456">Lyase</keyword>
<name>A0AAU7ANY9_9ACTN</name>
<reference evidence="2" key="1">
    <citation type="submission" date="2022-12" db="EMBL/GenBank/DDBJ databases">
        <title>Paraconexibacter alkalitolerans sp. nov. and Baekduia alba sp. nov., isolated from soil and emended description of the genera Paraconexibacter (Chun et al., 2020) and Baekduia (An et al., 2020).</title>
        <authorList>
            <person name="Vieira S."/>
            <person name="Huber K.J."/>
            <person name="Geppert A."/>
            <person name="Wolf J."/>
            <person name="Neumann-Schaal M."/>
            <person name="Muesken M."/>
            <person name="Overmann J."/>
        </authorList>
    </citation>
    <scope>NUCLEOTIDE SEQUENCE</scope>
    <source>
        <strain evidence="2">AEG42_29</strain>
    </source>
</reference>
<dbReference type="InterPro" id="IPR013785">
    <property type="entry name" value="Aldolase_TIM"/>
</dbReference>
<dbReference type="AlphaFoldDB" id="A0AAU7ANY9"/>
<protein>
    <submittedName>
        <fullName evidence="2">Phosphosulfolactate synthase</fullName>
        <ecNumber evidence="2">4.4.1.19</ecNumber>
    </submittedName>
</protein>
<accession>A0AAU7ANY9</accession>
<dbReference type="GO" id="GO:0043817">
    <property type="term" value="F:phosphosulfolactate synthase activity"/>
    <property type="evidence" value="ECO:0007669"/>
    <property type="project" value="UniProtKB-EC"/>
</dbReference>
<gene>
    <name evidence="2" type="primary">yitD</name>
    <name evidence="2" type="ORF">DSM112329_00142</name>
</gene>